<dbReference type="RefSeq" id="WP_227572988.1">
    <property type="nucleotide sequence ID" value="NZ_JAJEQT010000002.1"/>
</dbReference>
<proteinExistence type="predicted"/>
<evidence type="ECO:0008006" key="3">
    <source>
        <dbReference type="Google" id="ProtNLM"/>
    </source>
</evidence>
<dbReference type="EMBL" id="JAJEQT010000002">
    <property type="protein sequence ID" value="MCC2218230.1"/>
    <property type="molecule type" value="Genomic_DNA"/>
</dbReference>
<reference evidence="1 2" key="1">
    <citation type="submission" date="2021-10" db="EMBL/GenBank/DDBJ databases">
        <title>Anaerobic single-cell dispensing facilitates the cultivation of human gut bacteria.</title>
        <authorList>
            <person name="Afrizal A."/>
        </authorList>
    </citation>
    <scope>NUCLEOTIDE SEQUENCE [LARGE SCALE GENOMIC DNA]</scope>
    <source>
        <strain evidence="1 2">CLA-AA-H212</strain>
    </source>
</reference>
<dbReference type="Proteomes" id="UP001198495">
    <property type="component" value="Unassembled WGS sequence"/>
</dbReference>
<name>A0ABS8FLZ2_9FIRM</name>
<gene>
    <name evidence="1" type="ORF">LKD28_04165</name>
</gene>
<comment type="caution">
    <text evidence="1">The sequence shown here is derived from an EMBL/GenBank/DDBJ whole genome shotgun (WGS) entry which is preliminary data.</text>
</comment>
<sequence length="205" mass="24467">MVYTEENIKEDLLNCSVKEFYMKYLLRADNWYFEKVLGINEKDIIHAVDDFKMLVSDAMGIGFNNVVMVGSAKTGYSLSPKKFLKSFSDEEECRSDIDIAVVSPQLFDYFWKLFRESYDVTKEGLYRYICRGIYRGYISDIDLYNIDNCRVKWLELSNEATRQLQRKMYFKHEIHYRIYRDWKDMEEYHIQAIENLKGVAGNYGK</sequence>
<evidence type="ECO:0000313" key="2">
    <source>
        <dbReference type="Proteomes" id="UP001198495"/>
    </source>
</evidence>
<evidence type="ECO:0000313" key="1">
    <source>
        <dbReference type="EMBL" id="MCC2218230.1"/>
    </source>
</evidence>
<accession>A0ABS8FLZ2</accession>
<protein>
    <recommendedName>
        <fullName evidence="3">Nucleotidyltransferase</fullName>
    </recommendedName>
</protein>
<organism evidence="1 2">
    <name type="scientific">Coprococcus hominis</name>
    <name type="common">ex Arizal et al. 2022</name>
    <dbReference type="NCBI Taxonomy" id="2881262"/>
    <lineage>
        <taxon>Bacteria</taxon>
        <taxon>Bacillati</taxon>
        <taxon>Bacillota</taxon>
        <taxon>Clostridia</taxon>
        <taxon>Lachnospirales</taxon>
        <taxon>Lachnospiraceae</taxon>
        <taxon>Coprococcus</taxon>
    </lineage>
</organism>
<keyword evidence="2" id="KW-1185">Reference proteome</keyword>